<dbReference type="InterPro" id="IPR036228">
    <property type="entry name" value="ATP_synth_F0_dsu_sf_mt"/>
</dbReference>
<name>A0A9Q0LYS6_BLOTA</name>
<dbReference type="GO" id="GO:0005743">
    <property type="term" value="C:mitochondrial inner membrane"/>
    <property type="evidence" value="ECO:0007669"/>
    <property type="project" value="UniProtKB-SubCell"/>
</dbReference>
<protein>
    <recommendedName>
        <fullName evidence="10">ATP synthase subunit d, mitochondrial</fullName>
    </recommendedName>
</protein>
<keyword evidence="7 10" id="KW-0406">Ion transport</keyword>
<keyword evidence="8 10" id="KW-0496">Mitochondrion</keyword>
<evidence type="ECO:0000256" key="11">
    <source>
        <dbReference type="SAM" id="Coils"/>
    </source>
</evidence>
<keyword evidence="4" id="KW-0138">CF(0)</keyword>
<keyword evidence="9 10" id="KW-0472">Membrane</keyword>
<dbReference type="Gene3D" id="6.10.280.70">
    <property type="match status" value="1"/>
</dbReference>
<evidence type="ECO:0000256" key="1">
    <source>
        <dbReference type="ARBA" id="ARBA00004273"/>
    </source>
</evidence>
<dbReference type="SUPFAM" id="SSF161065">
    <property type="entry name" value="ATP synthase D chain-like"/>
    <property type="match status" value="1"/>
</dbReference>
<evidence type="ECO:0000256" key="3">
    <source>
        <dbReference type="ARBA" id="ARBA00022448"/>
    </source>
</evidence>
<reference evidence="12" key="1">
    <citation type="submission" date="2022-12" db="EMBL/GenBank/DDBJ databases">
        <title>Genome assemblies of Blomia tropicalis.</title>
        <authorList>
            <person name="Cui Y."/>
        </authorList>
    </citation>
    <scope>NUCLEOTIDE SEQUENCE</scope>
    <source>
        <tissue evidence="12">Adult mites</tissue>
    </source>
</reference>
<dbReference type="EMBL" id="JAPWDV010000003">
    <property type="protein sequence ID" value="KAJ6216978.1"/>
    <property type="molecule type" value="Genomic_DNA"/>
</dbReference>
<keyword evidence="6 10" id="KW-0999">Mitochondrion inner membrane</keyword>
<gene>
    <name evidence="12" type="ORF">RDWZM_008135</name>
</gene>
<evidence type="ECO:0000256" key="4">
    <source>
        <dbReference type="ARBA" id="ARBA00022547"/>
    </source>
</evidence>
<evidence type="ECO:0000256" key="9">
    <source>
        <dbReference type="ARBA" id="ARBA00023136"/>
    </source>
</evidence>
<dbReference type="Proteomes" id="UP001142055">
    <property type="component" value="Chromosome 3"/>
</dbReference>
<dbReference type="PIRSF" id="PIRSF005514">
    <property type="entry name" value="ATPase_F0_D_mt"/>
    <property type="match status" value="1"/>
</dbReference>
<keyword evidence="13" id="KW-1185">Reference proteome</keyword>
<evidence type="ECO:0000256" key="10">
    <source>
        <dbReference type="PIRNR" id="PIRNR005514"/>
    </source>
</evidence>
<keyword evidence="3 10" id="KW-0813">Transport</keyword>
<dbReference type="OMA" id="VSKGRWA"/>
<dbReference type="Pfam" id="PF05873">
    <property type="entry name" value="Mt_ATP-synt_D"/>
    <property type="match status" value="1"/>
</dbReference>
<accession>A0A9Q0LYS6</accession>
<dbReference type="InterPro" id="IPR008689">
    <property type="entry name" value="ATP_synth_F0_dsu_mt"/>
</dbReference>
<comment type="caution">
    <text evidence="12">The sequence shown here is derived from an EMBL/GenBank/DDBJ whole genome shotgun (WGS) entry which is preliminary data.</text>
</comment>
<dbReference type="GO" id="GO:0015078">
    <property type="term" value="F:proton transmembrane transporter activity"/>
    <property type="evidence" value="ECO:0007669"/>
    <property type="project" value="InterPro"/>
</dbReference>
<comment type="function">
    <text evidence="10">Mitochondrial membrane ATP synthase (F(1)F(0) ATP synthase or Complex V) produces ATP from ADP in the presence of a proton gradient across the membrane which is generated by electron transport complexes of the respiratory chain. F-type ATPases consist of two structural domains, F(1) - containing the extramembraneous catalytic core, and F(0) - containing the membrane proton channel, linked together by a central stalk and a peripheral stalk. During catalysis, ATP synthesis in the catalytic domain of F(1) is coupled via a rotary mechanism of the central stalk subunits to proton translocation.</text>
</comment>
<sequence length="180" mass="20757">MAARRISKSSIDWGKFASVVPRTEMHNFTAFKARSDAYLTRVLSYPENPPQINFDEYRNKVANKELVGKLEQAYKSLKINYPKENLSQEVDKQEADYKQQANAYVEIANSKIAQAEKLREKFELMIPYSSMTYEEFFLTFPDWSNTMAAPSIYPHYEKTPGLSKEEQAKYAAPDGPPYSI</sequence>
<evidence type="ECO:0000256" key="7">
    <source>
        <dbReference type="ARBA" id="ARBA00023065"/>
    </source>
</evidence>
<dbReference type="GO" id="GO:0045259">
    <property type="term" value="C:proton-transporting ATP synthase complex"/>
    <property type="evidence" value="ECO:0007669"/>
    <property type="project" value="UniProtKB-KW"/>
</dbReference>
<dbReference type="PANTHER" id="PTHR12700">
    <property type="entry name" value="ATP SYNTHASE SUBUNIT D, MITOCHONDRIAL"/>
    <property type="match status" value="1"/>
</dbReference>
<keyword evidence="5 10" id="KW-0375">Hydrogen ion transport</keyword>
<keyword evidence="11" id="KW-0175">Coiled coil</keyword>
<feature type="coiled-coil region" evidence="11">
    <location>
        <begin position="83"/>
        <end position="125"/>
    </location>
</feature>
<dbReference type="GO" id="GO:0015986">
    <property type="term" value="P:proton motive force-driven ATP synthesis"/>
    <property type="evidence" value="ECO:0007669"/>
    <property type="project" value="UniProtKB-UniRule"/>
</dbReference>
<evidence type="ECO:0000256" key="2">
    <source>
        <dbReference type="ARBA" id="ARBA00006842"/>
    </source>
</evidence>
<evidence type="ECO:0000313" key="13">
    <source>
        <dbReference type="Proteomes" id="UP001142055"/>
    </source>
</evidence>
<evidence type="ECO:0000256" key="5">
    <source>
        <dbReference type="ARBA" id="ARBA00022781"/>
    </source>
</evidence>
<evidence type="ECO:0000313" key="12">
    <source>
        <dbReference type="EMBL" id="KAJ6216978.1"/>
    </source>
</evidence>
<organism evidence="12 13">
    <name type="scientific">Blomia tropicalis</name>
    <name type="common">Mite</name>
    <dbReference type="NCBI Taxonomy" id="40697"/>
    <lineage>
        <taxon>Eukaryota</taxon>
        <taxon>Metazoa</taxon>
        <taxon>Ecdysozoa</taxon>
        <taxon>Arthropoda</taxon>
        <taxon>Chelicerata</taxon>
        <taxon>Arachnida</taxon>
        <taxon>Acari</taxon>
        <taxon>Acariformes</taxon>
        <taxon>Sarcoptiformes</taxon>
        <taxon>Astigmata</taxon>
        <taxon>Glycyphagoidea</taxon>
        <taxon>Echimyopodidae</taxon>
        <taxon>Blomia</taxon>
    </lineage>
</organism>
<proteinExistence type="inferred from homology"/>
<comment type="subcellular location">
    <subcellularLocation>
        <location evidence="1 10">Mitochondrion inner membrane</location>
    </subcellularLocation>
</comment>
<evidence type="ECO:0000256" key="6">
    <source>
        <dbReference type="ARBA" id="ARBA00022792"/>
    </source>
</evidence>
<evidence type="ECO:0000256" key="8">
    <source>
        <dbReference type="ARBA" id="ARBA00023128"/>
    </source>
</evidence>
<dbReference type="AlphaFoldDB" id="A0A9Q0LYS6"/>
<dbReference type="OrthoDB" id="35799at2759"/>
<comment type="similarity">
    <text evidence="2 10">Belongs to the ATPase d subunit family.</text>
</comment>